<evidence type="ECO:0000313" key="2">
    <source>
        <dbReference type="EMBL" id="MCS4280778.1"/>
    </source>
</evidence>
<comment type="caution">
    <text evidence="2">The sequence shown here is derived from an EMBL/GenBank/DDBJ whole genome shotgun (WGS) entry which is preliminary data.</text>
</comment>
<dbReference type="Proteomes" id="UP001320691">
    <property type="component" value="Unassembled WGS sequence"/>
</dbReference>
<gene>
    <name evidence="2" type="ORF">M2412_002787</name>
</gene>
<protein>
    <submittedName>
        <fullName evidence="2">Uncharacterized protein</fullName>
    </submittedName>
</protein>
<feature type="non-terminal residue" evidence="2">
    <location>
        <position position="1"/>
    </location>
</feature>
<organism evidence="2 3">
    <name type="scientific">Stenotrophomonas rhizophila</name>
    <dbReference type="NCBI Taxonomy" id="216778"/>
    <lineage>
        <taxon>Bacteria</taxon>
        <taxon>Pseudomonadati</taxon>
        <taxon>Pseudomonadota</taxon>
        <taxon>Gammaproteobacteria</taxon>
        <taxon>Lysobacterales</taxon>
        <taxon>Lysobacteraceae</taxon>
        <taxon>Stenotrophomonas</taxon>
    </lineage>
</organism>
<accession>A0AAW5PK35</accession>
<dbReference type="EMBL" id="JANUEK010000007">
    <property type="protein sequence ID" value="MCS4280778.1"/>
    <property type="molecule type" value="Genomic_DNA"/>
</dbReference>
<name>A0AAW5PK35_9GAMM</name>
<dbReference type="AlphaFoldDB" id="A0AAW5PK35"/>
<feature type="transmembrane region" description="Helical" evidence="1">
    <location>
        <begin position="41"/>
        <end position="60"/>
    </location>
</feature>
<keyword evidence="1" id="KW-0472">Membrane</keyword>
<keyword evidence="1" id="KW-0812">Transmembrane</keyword>
<evidence type="ECO:0000256" key="1">
    <source>
        <dbReference type="SAM" id="Phobius"/>
    </source>
</evidence>
<proteinExistence type="predicted"/>
<sequence>GGGVGGTVAPLPSGARYPALAAGVWVVTAGPPPPPPPATPAHGLATAALASVLILCVAVARAPARFDCNGCPGPPQRL</sequence>
<keyword evidence="1" id="KW-1133">Transmembrane helix</keyword>
<reference evidence="2" key="1">
    <citation type="submission" date="2022-08" db="EMBL/GenBank/DDBJ databases">
        <title>Genomic analyses of the natural microbiome of Caenorhabditis elegans.</title>
        <authorList>
            <person name="Samuel B."/>
        </authorList>
    </citation>
    <scope>NUCLEOTIDE SEQUENCE</scope>
    <source>
        <strain evidence="2">BIGb0277</strain>
    </source>
</reference>
<evidence type="ECO:0000313" key="3">
    <source>
        <dbReference type="Proteomes" id="UP001320691"/>
    </source>
</evidence>